<dbReference type="GO" id="GO:0045927">
    <property type="term" value="P:positive regulation of growth"/>
    <property type="evidence" value="ECO:0007669"/>
    <property type="project" value="InterPro"/>
</dbReference>
<comment type="caution">
    <text evidence="4">The sequence shown here is derived from an EMBL/GenBank/DDBJ whole genome shotgun (WGS) entry which is preliminary data.</text>
</comment>
<dbReference type="AlphaFoldDB" id="A0AAD3P4K8"/>
<evidence type="ECO:0000259" key="2">
    <source>
        <dbReference type="Pfam" id="PF05003"/>
    </source>
</evidence>
<proteinExistence type="predicted"/>
<feature type="region of interest" description="Disordered" evidence="1">
    <location>
        <begin position="428"/>
        <end position="449"/>
    </location>
</feature>
<dbReference type="PANTHER" id="PTHR31371">
    <property type="entry name" value="BNAC09G50660D PROTEIN"/>
    <property type="match status" value="1"/>
</dbReference>
<evidence type="ECO:0000313" key="4">
    <source>
        <dbReference type="EMBL" id="GMG99460.1"/>
    </source>
</evidence>
<evidence type="ECO:0000313" key="5">
    <source>
        <dbReference type="Proteomes" id="UP001279734"/>
    </source>
</evidence>
<dbReference type="InterPro" id="IPR007700">
    <property type="entry name" value="DUF668"/>
</dbReference>
<accession>A0AAD3P4K8</accession>
<dbReference type="PANTHER" id="PTHR31371:SF20">
    <property type="entry name" value="OS12G0146500 PROTEIN"/>
    <property type="match status" value="1"/>
</dbReference>
<feature type="domain" description="DUF668" evidence="2">
    <location>
        <begin position="490"/>
        <end position="581"/>
    </location>
</feature>
<organism evidence="4 5">
    <name type="scientific">Nepenthes gracilis</name>
    <name type="common">Slender pitcher plant</name>
    <dbReference type="NCBI Taxonomy" id="150966"/>
    <lineage>
        <taxon>Eukaryota</taxon>
        <taxon>Viridiplantae</taxon>
        <taxon>Streptophyta</taxon>
        <taxon>Embryophyta</taxon>
        <taxon>Tracheophyta</taxon>
        <taxon>Spermatophyta</taxon>
        <taxon>Magnoliopsida</taxon>
        <taxon>eudicotyledons</taxon>
        <taxon>Gunneridae</taxon>
        <taxon>Pentapetalae</taxon>
        <taxon>Caryophyllales</taxon>
        <taxon>Nepenthaceae</taxon>
        <taxon>Nepenthes</taxon>
    </lineage>
</organism>
<gene>
    <name evidence="4" type="ORF">Nepgr_001300</name>
</gene>
<dbReference type="Pfam" id="PF11961">
    <property type="entry name" value="DUF3475"/>
    <property type="match status" value="1"/>
</dbReference>
<dbReference type="Pfam" id="PF05003">
    <property type="entry name" value="DUF668"/>
    <property type="match status" value="1"/>
</dbReference>
<protein>
    <submittedName>
        <fullName evidence="4">Uncharacterized protein</fullName>
    </submittedName>
</protein>
<sequence>MKSSPLSQASLPVKWRECTRESLCTFPPLASGPLSLSLSLHYSISSRIPIVVVSYWVGLEILTFLSFVLEMVVESWFRNLWRTSRKQENGFEKVVIGVLSFEVASLMSKLVHLLQSLSDKQVIRLREDITNSVGIKKLISEDDDFIVRLVCAEMIHNLGNVARAVARLGKKCADPSMNSLEHVFDDLIKVGVDMYGLEFSWRKMEKKVKKMEKLISANANLYQQMEMLVELEQNMRKMKSASDLDDMKLLEYHKKVEWKRHEVKNLQGTSLWSKTYDYAVSLMIRSIFTIFSRIRHVFGISLAGYDGEIKDSGLINLDYIHRSQSVSALMQSSVHPSNTSISRFSSGPLANTITLSGPISKSHNKYKFYSGPFGSPSAKSGQIPGAKNVWTSHSGPLEKSLTKGSPASRRSIFGLKLWHWHHRSSSTIEEEKDSHPRHRESILLGPSKGPRIPDGTKIARMEQISPSNSVDGVILNFSSNCKLLEAPPETLGAAALALHYANIIIVIEKLFASPHLIGHDARDDLYNMLPLSVRATLRARLKPYSKTLASSIYDTVLAGEWREAMTRILEWLAPLAHDMIRWQSEQSYEQQSLCARTNVFLVQTLYFANQEKTEAIIIELLVGLNYIWRFGREINSKAFVECANSTEFGDYLNDEE</sequence>
<dbReference type="InterPro" id="IPR021864">
    <property type="entry name" value="DUF3475"/>
</dbReference>
<evidence type="ECO:0000259" key="3">
    <source>
        <dbReference type="Pfam" id="PF11961"/>
    </source>
</evidence>
<feature type="domain" description="DUF3475" evidence="3">
    <location>
        <begin position="98"/>
        <end position="154"/>
    </location>
</feature>
<keyword evidence="5" id="KW-1185">Reference proteome</keyword>
<reference evidence="4" key="1">
    <citation type="submission" date="2023-05" db="EMBL/GenBank/DDBJ databases">
        <title>Nepenthes gracilis genome sequencing.</title>
        <authorList>
            <person name="Fukushima K."/>
        </authorList>
    </citation>
    <scope>NUCLEOTIDE SEQUENCE</scope>
    <source>
        <strain evidence="4">SING2019-196</strain>
    </source>
</reference>
<name>A0AAD3P4K8_NEPGR</name>
<dbReference type="EMBL" id="BSYO01000001">
    <property type="protein sequence ID" value="GMG99460.1"/>
    <property type="molecule type" value="Genomic_DNA"/>
</dbReference>
<dbReference type="Proteomes" id="UP001279734">
    <property type="component" value="Unassembled WGS sequence"/>
</dbReference>
<evidence type="ECO:0000256" key="1">
    <source>
        <dbReference type="SAM" id="MobiDB-lite"/>
    </source>
</evidence>